<accession>A0AA40FVT7</accession>
<evidence type="ECO:0000256" key="3">
    <source>
        <dbReference type="ARBA" id="ARBA00023180"/>
    </source>
</evidence>
<protein>
    <submittedName>
        <fullName evidence="5">Uncharacterized protein</fullName>
    </submittedName>
</protein>
<evidence type="ECO:0000256" key="1">
    <source>
        <dbReference type="ARBA" id="ARBA00023040"/>
    </source>
</evidence>
<sequence>MHGGDYAWILPSDTIDPLRTEDEKWHSGSEECTPSQLSQAQNGLIIVRSLGSALGNEMSSSGLTSNQFAKELARRGVTDNSFARETYDAVWAMALALENTESLLNKENISIGHYTHARKDIALRLLEQLKLLRFVGVSVSGIARSRRNEDVPCFSSV</sequence>
<dbReference type="PANTHER" id="PTHR10519:SF46">
    <property type="entry name" value="METABOTROPIC GABA-B RECEPTOR SUBTYPE 3, ISOFORM A"/>
    <property type="match status" value="1"/>
</dbReference>
<keyword evidence="6" id="KW-1185">Reference proteome</keyword>
<dbReference type="GO" id="GO:0007214">
    <property type="term" value="P:gamma-aminobutyric acid signaling pathway"/>
    <property type="evidence" value="ECO:0007669"/>
    <property type="project" value="TreeGrafter"/>
</dbReference>
<proteinExistence type="predicted"/>
<reference evidence="5" key="1">
    <citation type="submission" date="2021-10" db="EMBL/GenBank/DDBJ databases">
        <title>Melipona bicolor Genome sequencing and assembly.</title>
        <authorList>
            <person name="Araujo N.S."/>
            <person name="Arias M.C."/>
        </authorList>
    </citation>
    <scope>NUCLEOTIDE SEQUENCE</scope>
    <source>
        <strain evidence="5">USP_2M_L1-L4_2017</strain>
        <tissue evidence="5">Whole body</tissue>
    </source>
</reference>
<keyword evidence="4" id="KW-0807">Transducer</keyword>
<dbReference type="GO" id="GO:0038039">
    <property type="term" value="C:G protein-coupled receptor heterodimeric complex"/>
    <property type="evidence" value="ECO:0007669"/>
    <property type="project" value="TreeGrafter"/>
</dbReference>
<evidence type="ECO:0000256" key="2">
    <source>
        <dbReference type="ARBA" id="ARBA00023170"/>
    </source>
</evidence>
<evidence type="ECO:0000256" key="4">
    <source>
        <dbReference type="ARBA" id="ARBA00023224"/>
    </source>
</evidence>
<dbReference type="Proteomes" id="UP001177670">
    <property type="component" value="Unassembled WGS sequence"/>
</dbReference>
<dbReference type="PANTHER" id="PTHR10519">
    <property type="entry name" value="GABA-B RECEPTOR"/>
    <property type="match status" value="1"/>
</dbReference>
<dbReference type="EMBL" id="JAHYIQ010000014">
    <property type="protein sequence ID" value="KAK1126287.1"/>
    <property type="molecule type" value="Genomic_DNA"/>
</dbReference>
<keyword evidence="1" id="KW-0297">G-protein coupled receptor</keyword>
<dbReference type="GO" id="GO:0004965">
    <property type="term" value="F:G protein-coupled GABA receptor activity"/>
    <property type="evidence" value="ECO:0007669"/>
    <property type="project" value="InterPro"/>
</dbReference>
<keyword evidence="3" id="KW-0325">Glycoprotein</keyword>
<dbReference type="InterPro" id="IPR028082">
    <property type="entry name" value="Peripla_BP_I"/>
</dbReference>
<comment type="caution">
    <text evidence="5">The sequence shown here is derived from an EMBL/GenBank/DDBJ whole genome shotgun (WGS) entry which is preliminary data.</text>
</comment>
<dbReference type="AlphaFoldDB" id="A0AA40FVT7"/>
<organism evidence="5 6">
    <name type="scientific">Melipona bicolor</name>
    <dbReference type="NCBI Taxonomy" id="60889"/>
    <lineage>
        <taxon>Eukaryota</taxon>
        <taxon>Metazoa</taxon>
        <taxon>Ecdysozoa</taxon>
        <taxon>Arthropoda</taxon>
        <taxon>Hexapoda</taxon>
        <taxon>Insecta</taxon>
        <taxon>Pterygota</taxon>
        <taxon>Neoptera</taxon>
        <taxon>Endopterygota</taxon>
        <taxon>Hymenoptera</taxon>
        <taxon>Apocrita</taxon>
        <taxon>Aculeata</taxon>
        <taxon>Apoidea</taxon>
        <taxon>Anthophila</taxon>
        <taxon>Apidae</taxon>
        <taxon>Melipona</taxon>
    </lineage>
</organism>
<evidence type="ECO:0000313" key="6">
    <source>
        <dbReference type="Proteomes" id="UP001177670"/>
    </source>
</evidence>
<evidence type="ECO:0000313" key="5">
    <source>
        <dbReference type="EMBL" id="KAK1126287.1"/>
    </source>
</evidence>
<gene>
    <name evidence="5" type="ORF">K0M31_004918</name>
</gene>
<keyword evidence="2" id="KW-0675">Receptor</keyword>
<name>A0AA40FVT7_9HYME</name>
<dbReference type="Gene3D" id="3.40.50.2300">
    <property type="match status" value="1"/>
</dbReference>
<dbReference type="InterPro" id="IPR002455">
    <property type="entry name" value="GPCR3_GABA-B"/>
</dbReference>
<dbReference type="SUPFAM" id="SSF53822">
    <property type="entry name" value="Periplasmic binding protein-like I"/>
    <property type="match status" value="1"/>
</dbReference>